<proteinExistence type="predicted"/>
<dbReference type="PANTHER" id="PTHR24366:SF171">
    <property type="entry name" value="LEUCINE RICH REPEAT NEURONAL 4"/>
    <property type="match status" value="1"/>
</dbReference>
<dbReference type="Pfam" id="PF13516">
    <property type="entry name" value="LRR_6"/>
    <property type="match status" value="1"/>
</dbReference>
<feature type="compositionally biased region" description="Low complexity" evidence="3">
    <location>
        <begin position="570"/>
        <end position="579"/>
    </location>
</feature>
<dbReference type="PANTHER" id="PTHR24366">
    <property type="entry name" value="IG(IMMUNOGLOBULIN) AND LRR(LEUCINE RICH REPEAT) DOMAINS"/>
    <property type="match status" value="1"/>
</dbReference>
<evidence type="ECO:0000313" key="4">
    <source>
        <dbReference type="EMBL" id="KAJ8778521.1"/>
    </source>
</evidence>
<evidence type="ECO:0000313" key="5">
    <source>
        <dbReference type="Proteomes" id="UP001159641"/>
    </source>
</evidence>
<dbReference type="Pfam" id="PF13855">
    <property type="entry name" value="LRR_8"/>
    <property type="match status" value="2"/>
</dbReference>
<keyword evidence="1" id="KW-0433">Leucine-rich repeat</keyword>
<comment type="caution">
    <text evidence="4">The sequence shown here is derived from an EMBL/GenBank/DDBJ whole genome shotgun (WGS) entry which is preliminary data.</text>
</comment>
<gene>
    <name evidence="4" type="ORF">J1605_013490</name>
</gene>
<dbReference type="InterPro" id="IPR003591">
    <property type="entry name" value="Leu-rich_rpt_typical-subtyp"/>
</dbReference>
<feature type="region of interest" description="Disordered" evidence="3">
    <location>
        <begin position="517"/>
        <end position="626"/>
    </location>
</feature>
<dbReference type="Proteomes" id="UP001159641">
    <property type="component" value="Unassembled WGS sequence"/>
</dbReference>
<keyword evidence="2" id="KW-0677">Repeat</keyword>
<protein>
    <submittedName>
        <fullName evidence="4">Uncharacterized protein</fullName>
    </submittedName>
</protein>
<dbReference type="Gene3D" id="3.80.10.10">
    <property type="entry name" value="Ribonuclease Inhibitor"/>
    <property type="match status" value="2"/>
</dbReference>
<reference evidence="4 5" key="1">
    <citation type="submission" date="2022-11" db="EMBL/GenBank/DDBJ databases">
        <title>Whole genome sequence of Eschrichtius robustus ER-17-0199.</title>
        <authorList>
            <person name="Bruniche-Olsen A."/>
            <person name="Black A.N."/>
            <person name="Fields C.J."/>
            <person name="Walden K."/>
            <person name="Dewoody J.A."/>
        </authorList>
    </citation>
    <scope>NUCLEOTIDE SEQUENCE [LARGE SCALE GENOMIC DNA]</scope>
    <source>
        <strain evidence="4">ER-17-0199</strain>
        <tissue evidence="4">Blubber</tissue>
    </source>
</reference>
<evidence type="ECO:0000256" key="2">
    <source>
        <dbReference type="ARBA" id="ARBA00022737"/>
    </source>
</evidence>
<dbReference type="InterPro" id="IPR001611">
    <property type="entry name" value="Leu-rich_rpt"/>
</dbReference>
<keyword evidence="5" id="KW-1185">Reference proteome</keyword>
<feature type="compositionally biased region" description="Polar residues" evidence="3">
    <location>
        <begin position="606"/>
        <end position="615"/>
    </location>
</feature>
<accession>A0AB34GI93</accession>
<dbReference type="EMBL" id="JAIQCJ010002242">
    <property type="protein sequence ID" value="KAJ8778521.1"/>
    <property type="molecule type" value="Genomic_DNA"/>
</dbReference>
<dbReference type="SMART" id="SM00369">
    <property type="entry name" value="LRR_TYP"/>
    <property type="match status" value="4"/>
</dbReference>
<dbReference type="InterPro" id="IPR032675">
    <property type="entry name" value="LRR_dom_sf"/>
</dbReference>
<evidence type="ECO:0000256" key="1">
    <source>
        <dbReference type="ARBA" id="ARBA00022614"/>
    </source>
</evidence>
<dbReference type="AlphaFoldDB" id="A0AB34GI93"/>
<dbReference type="SUPFAM" id="SSF52058">
    <property type="entry name" value="L domain-like"/>
    <property type="match status" value="1"/>
</dbReference>
<evidence type="ECO:0000256" key="3">
    <source>
        <dbReference type="SAM" id="MobiDB-lite"/>
    </source>
</evidence>
<feature type="region of interest" description="Disordered" evidence="3">
    <location>
        <begin position="373"/>
        <end position="401"/>
    </location>
</feature>
<feature type="compositionally biased region" description="Low complexity" evidence="3">
    <location>
        <begin position="376"/>
        <end position="401"/>
    </location>
</feature>
<organism evidence="4 5">
    <name type="scientific">Eschrichtius robustus</name>
    <name type="common">California gray whale</name>
    <name type="synonym">Eschrichtius gibbosus</name>
    <dbReference type="NCBI Taxonomy" id="9764"/>
    <lineage>
        <taxon>Eukaryota</taxon>
        <taxon>Metazoa</taxon>
        <taxon>Chordata</taxon>
        <taxon>Craniata</taxon>
        <taxon>Vertebrata</taxon>
        <taxon>Euteleostomi</taxon>
        <taxon>Mammalia</taxon>
        <taxon>Eutheria</taxon>
        <taxon>Laurasiatheria</taxon>
        <taxon>Artiodactyla</taxon>
        <taxon>Whippomorpha</taxon>
        <taxon>Cetacea</taxon>
        <taxon>Mysticeti</taxon>
        <taxon>Eschrichtiidae</taxon>
        <taxon>Eschrichtius</taxon>
    </lineage>
</organism>
<dbReference type="PROSITE" id="PS51450">
    <property type="entry name" value="LRR"/>
    <property type="match status" value="3"/>
</dbReference>
<sequence length="626" mass="67349">MKISCHATTRRDLNYNQLHEFPVAIRTLGRLQELGFHNNNIKAIPEKAFLGNPLLQTIHFYDNPIQFVGRSAFRYLPRLHTLSLNGATDIQGFPDLKGTTSLEILELSHNQIEGLPSLHGCQKLEEIGLQHNRIWEIRADTFRQLTSLQALDLSWNAIRSIHPEAFVTLRSLVKLCSPACRGWVLTQGAGTPALTALLSGLQATPSPLLPARSLCSRHIGRMGVFIPLKDEATEARADLRRASASRGAGDGARFPDVQPGPFPRRRPVAALSGLEAWLLLIFLQGGHAHLHLWLLSWPGNRTGDRTPACGQTAALFSPRSGLRVLRRAGGRGPAQQADALVGRTGPPVGLRRGPAAVAERLCYPGGGTAWRHLQQPRVVGPRGPTSGGRRSPGSPAASTRHPCSFLPSLPSLLSSGSHPGHTGHAVSTVCLQPPPRLPVTLTIHCPRDLTDNQLTALPLAGLGGLVHLKLKGNWALSQAFPKDSFPKLRTLEVPYAYQCCSYGVCARFFQALGRRAPHGPHPDDRDTPKTPLGLLAGPAESRCPGDEGGAGLDGRHASRLPSPPWPPGRSPGRGSRDSPVLVGLVGRSASTAPPRPAARAPRRAFSEQTAFSNQPEPGGVRRSQLS</sequence>
<name>A0AB34GI93_ESCRO</name>